<evidence type="ECO:0000313" key="4">
    <source>
        <dbReference type="EMBL" id="KAF3330750.1"/>
    </source>
</evidence>
<dbReference type="InterPro" id="IPR043198">
    <property type="entry name" value="Cyclin/Ssn8"/>
</dbReference>
<dbReference type="AlphaFoldDB" id="A0A833VKZ6"/>
<gene>
    <name evidence="4" type="ORF">FCM35_KLT04104</name>
</gene>
<evidence type="ECO:0000256" key="2">
    <source>
        <dbReference type="SAM" id="MobiDB-lite"/>
    </source>
</evidence>
<evidence type="ECO:0000259" key="3">
    <source>
        <dbReference type="SMART" id="SM00385"/>
    </source>
</evidence>
<sequence>MQHYQPYSGRGGRHPTYPSNRHRSRPATSYNTTSYPNYYRQYIPSNQGINPPPSKRRRAEPSTWHPDSLPRQIGEGSSSGGTSRPREEEPGFMSKDEIDRCSPSRKDGIDSLMEARLRQSYCSYLKNLGLRLALPQSTIATAIVLCHRFYLRRSHACHDRFLVATAALFLASKSEESPCLLNTVLRVSFEVSQSPEFAFMPYMIHSQNWFDQYRERVIEVEQLILTTLDFELEVKHPYGPLNSGLNKLGFSRTVLYNLAWNLVTEGLRSSLWLQFKPHHIAAGAAYLAAKLLHYDITLYPSFWQDFQTTPYIVQDVVQQLMELL</sequence>
<name>A0A833VKZ6_9POAL</name>
<dbReference type="SMART" id="SM00385">
    <property type="entry name" value="CYCLIN"/>
    <property type="match status" value="2"/>
</dbReference>
<proteinExistence type="inferred from homology"/>
<dbReference type="GO" id="GO:0016538">
    <property type="term" value="F:cyclin-dependent protein serine/threonine kinase regulator activity"/>
    <property type="evidence" value="ECO:0007669"/>
    <property type="project" value="InterPro"/>
</dbReference>
<dbReference type="Pfam" id="PF00134">
    <property type="entry name" value="Cyclin_N"/>
    <property type="match status" value="1"/>
</dbReference>
<accession>A0A833VKZ6</accession>
<evidence type="ECO:0000256" key="1">
    <source>
        <dbReference type="RuleBase" id="RU000383"/>
    </source>
</evidence>
<dbReference type="GO" id="GO:0006357">
    <property type="term" value="P:regulation of transcription by RNA polymerase II"/>
    <property type="evidence" value="ECO:0007669"/>
    <property type="project" value="InterPro"/>
</dbReference>
<keyword evidence="1" id="KW-0195">Cyclin</keyword>
<dbReference type="Proteomes" id="UP000623129">
    <property type="component" value="Unassembled WGS sequence"/>
</dbReference>
<feature type="domain" description="Cyclin-like" evidence="3">
    <location>
        <begin position="239"/>
        <end position="322"/>
    </location>
</feature>
<comment type="similarity">
    <text evidence="1">Belongs to the cyclin family.</text>
</comment>
<dbReference type="FunFam" id="1.10.472.10:FF:000212">
    <property type="entry name" value="Cyclin-T1-2"/>
    <property type="match status" value="1"/>
</dbReference>
<evidence type="ECO:0000313" key="5">
    <source>
        <dbReference type="Proteomes" id="UP000623129"/>
    </source>
</evidence>
<organism evidence="4 5">
    <name type="scientific">Carex littledalei</name>
    <dbReference type="NCBI Taxonomy" id="544730"/>
    <lineage>
        <taxon>Eukaryota</taxon>
        <taxon>Viridiplantae</taxon>
        <taxon>Streptophyta</taxon>
        <taxon>Embryophyta</taxon>
        <taxon>Tracheophyta</taxon>
        <taxon>Spermatophyta</taxon>
        <taxon>Magnoliopsida</taxon>
        <taxon>Liliopsida</taxon>
        <taxon>Poales</taxon>
        <taxon>Cyperaceae</taxon>
        <taxon>Cyperoideae</taxon>
        <taxon>Cariceae</taxon>
        <taxon>Carex</taxon>
        <taxon>Carex subgen. Euthyceras</taxon>
    </lineage>
</organism>
<dbReference type="InterPro" id="IPR036915">
    <property type="entry name" value="Cyclin-like_sf"/>
</dbReference>
<feature type="region of interest" description="Disordered" evidence="2">
    <location>
        <begin position="1"/>
        <end position="105"/>
    </location>
</feature>
<reference evidence="4" key="1">
    <citation type="submission" date="2020-01" db="EMBL/GenBank/DDBJ databases">
        <title>Genome sequence of Kobresia littledalei, the first chromosome-level genome in the family Cyperaceae.</title>
        <authorList>
            <person name="Qu G."/>
        </authorList>
    </citation>
    <scope>NUCLEOTIDE SEQUENCE</scope>
    <source>
        <strain evidence="4">C.B.Clarke</strain>
        <tissue evidence="4">Leaf</tissue>
    </source>
</reference>
<dbReference type="SUPFAM" id="SSF47954">
    <property type="entry name" value="Cyclin-like"/>
    <property type="match status" value="2"/>
</dbReference>
<dbReference type="InterPro" id="IPR013763">
    <property type="entry name" value="Cyclin-like_dom"/>
</dbReference>
<dbReference type="InterPro" id="IPR006671">
    <property type="entry name" value="Cyclin_N"/>
</dbReference>
<dbReference type="PANTHER" id="PTHR10026">
    <property type="entry name" value="CYCLIN"/>
    <property type="match status" value="1"/>
</dbReference>
<dbReference type="EMBL" id="SWLB01000013">
    <property type="protein sequence ID" value="KAF3330750.1"/>
    <property type="molecule type" value="Genomic_DNA"/>
</dbReference>
<dbReference type="Gene3D" id="1.10.472.10">
    <property type="entry name" value="Cyclin-like"/>
    <property type="match status" value="2"/>
</dbReference>
<protein>
    <submittedName>
        <fullName evidence="4">Cyclin-T1-5-like isoform X1</fullName>
    </submittedName>
</protein>
<feature type="compositionally biased region" description="Basic and acidic residues" evidence="2">
    <location>
        <begin position="84"/>
        <end position="105"/>
    </location>
</feature>
<feature type="compositionally biased region" description="Low complexity" evidence="2">
    <location>
        <begin position="28"/>
        <end position="39"/>
    </location>
</feature>
<feature type="domain" description="Cyclin-like" evidence="3">
    <location>
        <begin position="123"/>
        <end position="226"/>
    </location>
</feature>
<keyword evidence="5" id="KW-1185">Reference proteome</keyword>
<dbReference type="OrthoDB" id="10264655at2759"/>
<comment type="caution">
    <text evidence="4">The sequence shown here is derived from an EMBL/GenBank/DDBJ whole genome shotgun (WGS) entry which is preliminary data.</text>
</comment>